<reference evidence="1" key="1">
    <citation type="submission" date="2020-12" db="EMBL/GenBank/DDBJ databases">
        <authorList>
            <person name="Rodrigo-Torres L."/>
            <person name="Arahal R. D."/>
            <person name="Lucena T."/>
        </authorList>
    </citation>
    <scope>NUCLEOTIDE SEQUENCE</scope>
    <source>
        <strain evidence="1">CECT 9390</strain>
    </source>
</reference>
<dbReference type="AlphaFoldDB" id="A0A9N8MID1"/>
<proteinExistence type="predicted"/>
<accession>A0A9N8MID1</accession>
<dbReference type="EMBL" id="CAJIMS010000001">
    <property type="protein sequence ID" value="CAD7816028.1"/>
    <property type="molecule type" value="Genomic_DNA"/>
</dbReference>
<organism evidence="1 2">
    <name type="scientific">Chryseobacterium aquaeductus</name>
    <dbReference type="NCBI Taxonomy" id="2675056"/>
    <lineage>
        <taxon>Bacteria</taxon>
        <taxon>Pseudomonadati</taxon>
        <taxon>Bacteroidota</taxon>
        <taxon>Flavobacteriia</taxon>
        <taxon>Flavobacteriales</taxon>
        <taxon>Weeksellaceae</taxon>
        <taxon>Chryseobacterium group</taxon>
        <taxon>Chryseobacterium</taxon>
    </lineage>
</organism>
<dbReference type="Proteomes" id="UP000662618">
    <property type="component" value="Unassembled WGS sequence"/>
</dbReference>
<evidence type="ECO:0000313" key="2">
    <source>
        <dbReference type="Proteomes" id="UP000662618"/>
    </source>
</evidence>
<gene>
    <name evidence="1" type="ORF">CHRY9390_03086</name>
</gene>
<keyword evidence="2" id="KW-1185">Reference proteome</keyword>
<evidence type="ECO:0000313" key="1">
    <source>
        <dbReference type="EMBL" id="CAD7816028.1"/>
    </source>
</evidence>
<sequence>MILPSKVEEKVQQIVVKPQVIEAPSAEVVVKTASKPLSKSRISSGININSLMNSDDSSKGEEIIVVKNESSQEHHFTETDVQSEWNLLLLQLRTKDPVIYSAIKSFKLQKIDEKTIQIQYPSGSAKVEFDKISSEFFNHFKTKVNNHSIVFDFKHEPQNLRQEVLTTKKKFEKLVEINPLLKDLDDLMKFDLT</sequence>
<evidence type="ECO:0008006" key="3">
    <source>
        <dbReference type="Google" id="ProtNLM"/>
    </source>
</evidence>
<name>A0A9N8MID1_9FLAO</name>
<protein>
    <recommendedName>
        <fullName evidence="3">DNA polymerase III subunit gamma/tau</fullName>
    </recommendedName>
</protein>
<comment type="caution">
    <text evidence="1">The sequence shown here is derived from an EMBL/GenBank/DDBJ whole genome shotgun (WGS) entry which is preliminary data.</text>
</comment>